<accession>A0A450YT98</accession>
<evidence type="ECO:0000259" key="1">
    <source>
        <dbReference type="Pfam" id="PF01521"/>
    </source>
</evidence>
<dbReference type="PANTHER" id="PTHR43011:SF1">
    <property type="entry name" value="IRON-SULFUR CLUSTER ASSEMBLY 2 HOMOLOG, MITOCHONDRIAL"/>
    <property type="match status" value="1"/>
</dbReference>
<reference evidence="2" key="1">
    <citation type="submission" date="2019-02" db="EMBL/GenBank/DDBJ databases">
        <authorList>
            <person name="Gruber-Vodicka R. H."/>
            <person name="Seah K. B. B."/>
        </authorList>
    </citation>
    <scope>NUCLEOTIDE SEQUENCE</scope>
    <source>
        <strain evidence="2">BECK_BZ123</strain>
    </source>
</reference>
<dbReference type="GO" id="GO:0051539">
    <property type="term" value="F:4 iron, 4 sulfur cluster binding"/>
    <property type="evidence" value="ECO:0007669"/>
    <property type="project" value="TreeGrafter"/>
</dbReference>
<organism evidence="2">
    <name type="scientific">Candidatus Kentrum sp. TC</name>
    <dbReference type="NCBI Taxonomy" id="2126339"/>
    <lineage>
        <taxon>Bacteria</taxon>
        <taxon>Pseudomonadati</taxon>
        <taxon>Pseudomonadota</taxon>
        <taxon>Gammaproteobacteria</taxon>
        <taxon>Candidatus Kentrum</taxon>
    </lineage>
</organism>
<name>A0A450YT98_9GAMM</name>
<dbReference type="EMBL" id="CAADFS010000021">
    <property type="protein sequence ID" value="VFK44787.1"/>
    <property type="molecule type" value="Genomic_DNA"/>
</dbReference>
<dbReference type="PANTHER" id="PTHR43011">
    <property type="entry name" value="IRON-SULFUR CLUSTER ASSEMBLY 2 HOMOLOG, MITOCHONDRIAL"/>
    <property type="match status" value="1"/>
</dbReference>
<dbReference type="SUPFAM" id="SSF89360">
    <property type="entry name" value="HesB-like domain"/>
    <property type="match status" value="1"/>
</dbReference>
<dbReference type="Pfam" id="PF01521">
    <property type="entry name" value="Fe-S_biosyn"/>
    <property type="match status" value="1"/>
</dbReference>
<dbReference type="NCBIfam" id="TIGR00049">
    <property type="entry name" value="iron-sulfur cluster assembly accessory protein"/>
    <property type="match status" value="1"/>
</dbReference>
<dbReference type="GO" id="GO:0005506">
    <property type="term" value="F:iron ion binding"/>
    <property type="evidence" value="ECO:0007669"/>
    <property type="project" value="TreeGrafter"/>
</dbReference>
<sequence>MTDSIPEYNVNITEEEFKITPSAREQLTKIFQENHAEYEEIEAIRVFVAGGGCSGMTYGMTFTDHQTEYDKVLDDGAFKIYVDAVALNYLHGVEIDYVQRPSGSSFVFNNVFAVTGGSGSCGSCCSIDQGGGGCGSGCG</sequence>
<dbReference type="GO" id="GO:0051537">
    <property type="term" value="F:2 iron, 2 sulfur cluster binding"/>
    <property type="evidence" value="ECO:0007669"/>
    <property type="project" value="UniProtKB-ARBA"/>
</dbReference>
<dbReference type="InterPro" id="IPR000361">
    <property type="entry name" value="ATAP_core_dom"/>
</dbReference>
<feature type="domain" description="Core" evidence="1">
    <location>
        <begin position="17"/>
        <end position="112"/>
    </location>
</feature>
<evidence type="ECO:0000313" key="2">
    <source>
        <dbReference type="EMBL" id="VFK44787.1"/>
    </source>
</evidence>
<dbReference type="AlphaFoldDB" id="A0A450YT98"/>
<proteinExistence type="predicted"/>
<dbReference type="InterPro" id="IPR016092">
    <property type="entry name" value="ATAP"/>
</dbReference>
<dbReference type="InterPro" id="IPR035903">
    <property type="entry name" value="HesB-like_dom_sf"/>
</dbReference>
<protein>
    <submittedName>
        <fullName evidence="2">Iron-sulfur cluster insertion protein</fullName>
    </submittedName>
</protein>
<dbReference type="Gene3D" id="2.60.300.12">
    <property type="entry name" value="HesB-like domain"/>
    <property type="match status" value="1"/>
</dbReference>
<gene>
    <name evidence="2" type="ORF">BECKTC1821D_GA0114238_102125</name>
</gene>
<dbReference type="GO" id="GO:0016226">
    <property type="term" value="P:iron-sulfur cluster assembly"/>
    <property type="evidence" value="ECO:0007669"/>
    <property type="project" value="InterPro"/>
</dbReference>